<protein>
    <submittedName>
        <fullName evidence="1">Uncharacterized protein</fullName>
    </submittedName>
</protein>
<keyword evidence="2" id="KW-1185">Reference proteome</keyword>
<organism evidence="1 2">
    <name type="scientific">Crocosphaera chwakensis CCY0110</name>
    <dbReference type="NCBI Taxonomy" id="391612"/>
    <lineage>
        <taxon>Bacteria</taxon>
        <taxon>Bacillati</taxon>
        <taxon>Cyanobacteriota</taxon>
        <taxon>Cyanophyceae</taxon>
        <taxon>Oscillatoriophycideae</taxon>
        <taxon>Chroococcales</taxon>
        <taxon>Aphanothecaceae</taxon>
        <taxon>Crocosphaera</taxon>
        <taxon>Crocosphaera chwakensis</taxon>
    </lineage>
</organism>
<evidence type="ECO:0000313" key="2">
    <source>
        <dbReference type="Proteomes" id="UP000003781"/>
    </source>
</evidence>
<dbReference type="AlphaFoldDB" id="A3IYV8"/>
<dbReference type="EMBL" id="AAXW01000089">
    <property type="protein sequence ID" value="EAZ88333.1"/>
    <property type="molecule type" value="Genomic_DNA"/>
</dbReference>
<evidence type="ECO:0000313" key="1">
    <source>
        <dbReference type="EMBL" id="EAZ88333.1"/>
    </source>
</evidence>
<dbReference type="OrthoDB" id="1551185at2"/>
<comment type="caution">
    <text evidence="1">The sequence shown here is derived from an EMBL/GenBank/DDBJ whole genome shotgun (WGS) entry which is preliminary data.</text>
</comment>
<dbReference type="eggNOG" id="ENOG5032YZB">
    <property type="taxonomic scope" value="Bacteria"/>
</dbReference>
<dbReference type="Proteomes" id="UP000003781">
    <property type="component" value="Unassembled WGS sequence"/>
</dbReference>
<reference evidence="1 2" key="1">
    <citation type="submission" date="2007-03" db="EMBL/GenBank/DDBJ databases">
        <authorList>
            <person name="Stal L."/>
            <person name="Ferriera S."/>
            <person name="Johnson J."/>
            <person name="Kravitz S."/>
            <person name="Beeson K."/>
            <person name="Sutton G."/>
            <person name="Rogers Y.-H."/>
            <person name="Friedman R."/>
            <person name="Frazier M."/>
            <person name="Venter J.C."/>
        </authorList>
    </citation>
    <scope>NUCLEOTIDE SEQUENCE [LARGE SCALE GENOMIC DNA]</scope>
    <source>
        <strain evidence="1 2">CCY0110</strain>
    </source>
</reference>
<name>A3IYV8_9CHRO</name>
<gene>
    <name evidence="1" type="ORF">CY0110_20920</name>
</gene>
<proteinExistence type="predicted"/>
<dbReference type="RefSeq" id="WP_008278574.1">
    <property type="nucleotide sequence ID" value="NZ_AAXW01000089.1"/>
</dbReference>
<accession>A3IYV8</accession>
<sequence length="92" mass="10841">MKTDFFNKFLTFLNQLEQQKINYQIHHHRDEAVMITVSLVGERWEIEFLDNGDIEVEKFISNGEIEGEEALKEICEREKLDNSLIEQISLLG</sequence>